<sequence length="242" mass="29085">MPKLKKRRSLNDKLVKKLLWKARHSEFYQYSFKKLYTVAGEKGCWNKKRTQDEFNHQLCDEMMLGKQRFFEQGYSIFDDGYERFLLSNSPESQIAMNNIVSNARSRTMKHYIQEEEGKIGKNQKEIQKEFDERYNYLSEESKTAIKKGRKSGINRYKKPMIFLEFEKKHSNLKDNTVDCQADIELEEVIMNKLAEKDKLLLYAFMKFSEEEIAENESIQLDSVMREKRRLRDKIQRLRNNED</sequence>
<evidence type="ECO:0000313" key="3">
    <source>
        <dbReference type="Proteomes" id="UP000195141"/>
    </source>
</evidence>
<evidence type="ECO:0000313" key="2">
    <source>
        <dbReference type="EMBL" id="WYJ90779.1"/>
    </source>
</evidence>
<dbReference type="AlphaFoldDB" id="A0AAQ3Y016"/>
<name>A0AAQ3Y016_9ENTE</name>
<dbReference type="RefSeq" id="WP_339101642.1">
    <property type="nucleotide sequence ID" value="NZ_CP147247.1"/>
</dbReference>
<evidence type="ECO:0000256" key="1">
    <source>
        <dbReference type="SAM" id="Coils"/>
    </source>
</evidence>
<accession>A0AAQ3Y016</accession>
<dbReference type="EMBL" id="CP147247">
    <property type="protein sequence ID" value="WYJ90779.1"/>
    <property type="molecule type" value="Genomic_DNA"/>
</dbReference>
<reference evidence="2" key="1">
    <citation type="submission" date="2017-05" db="EMBL/GenBank/DDBJ databases">
        <authorList>
            <consortium name="The Broad Institute Genomics Platform"/>
            <consortium name="The Broad Institute Genomic Center for Infectious Diseases"/>
            <person name="Earl A."/>
            <person name="Manson A."/>
            <person name="Schwartman J."/>
            <person name="Gilmore M."/>
            <person name="Abouelleil A."/>
            <person name="Cao P."/>
            <person name="Chapman S."/>
            <person name="Cusick C."/>
            <person name="Shea T."/>
            <person name="Young S."/>
            <person name="Neafsey D."/>
            <person name="Nusbaum C."/>
            <person name="Birren B."/>
        </authorList>
    </citation>
    <scope>NUCLEOTIDE SEQUENCE</scope>
    <source>
        <strain evidence="2">9E7_DIV0242</strain>
    </source>
</reference>
<organism evidence="2 3">
    <name type="scientific">Candidatus Enterococcus clewellii</name>
    <dbReference type="NCBI Taxonomy" id="1834193"/>
    <lineage>
        <taxon>Bacteria</taxon>
        <taxon>Bacillati</taxon>
        <taxon>Bacillota</taxon>
        <taxon>Bacilli</taxon>
        <taxon>Lactobacillales</taxon>
        <taxon>Enterococcaceae</taxon>
        <taxon>Enterococcus</taxon>
    </lineage>
</organism>
<protein>
    <submittedName>
        <fullName evidence="2">Uncharacterized protein</fullName>
    </submittedName>
</protein>
<dbReference type="Proteomes" id="UP000195141">
    <property type="component" value="Chromosome"/>
</dbReference>
<gene>
    <name evidence="2" type="ORF">A5888_002547</name>
</gene>
<keyword evidence="3" id="KW-1185">Reference proteome</keyword>
<reference evidence="2" key="2">
    <citation type="submission" date="2024-03" db="EMBL/GenBank/DDBJ databases">
        <title>The Genome Sequence of Enterococcus sp. DIV0242b.</title>
        <authorList>
            <consortium name="The Broad Institute Genomics Platform"/>
            <consortium name="The Broad Institute Microbial Omics Core"/>
            <consortium name="The Broad Institute Genomic Center for Infectious Diseases"/>
            <person name="Earl A."/>
            <person name="Manson A."/>
            <person name="Gilmore M."/>
            <person name="Schwartman J."/>
            <person name="Shea T."/>
            <person name="Abouelleil A."/>
            <person name="Cao P."/>
            <person name="Chapman S."/>
            <person name="Cusick C."/>
            <person name="Young S."/>
            <person name="Neafsey D."/>
            <person name="Nusbaum C."/>
            <person name="Birren B."/>
        </authorList>
    </citation>
    <scope>NUCLEOTIDE SEQUENCE</scope>
    <source>
        <strain evidence="2">9E7_DIV0242</strain>
    </source>
</reference>
<feature type="coiled-coil region" evidence="1">
    <location>
        <begin position="213"/>
        <end position="240"/>
    </location>
</feature>
<keyword evidence="1" id="KW-0175">Coiled coil</keyword>
<proteinExistence type="predicted"/>